<protein>
    <recommendedName>
        <fullName evidence="4">2-dehydropantoate 2-reductase</fullName>
        <ecNumber evidence="4">1.1.1.169</ecNumber>
    </recommendedName>
    <alternativeName>
        <fullName evidence="4">Ketopantoate reductase</fullName>
    </alternativeName>
</protein>
<dbReference type="InterPro" id="IPR051402">
    <property type="entry name" value="KPR-Related"/>
</dbReference>
<comment type="function">
    <text evidence="4">Catalyzes the NADPH-dependent reduction of ketopantoate into pantoic acid.</text>
</comment>
<dbReference type="GO" id="GO:0008677">
    <property type="term" value="F:2-dehydropantoate 2-reductase activity"/>
    <property type="evidence" value="ECO:0007669"/>
    <property type="project" value="UniProtKB-EC"/>
</dbReference>
<accession>A0A7G9R4L7</accession>
<dbReference type="SUPFAM" id="SSF51735">
    <property type="entry name" value="NAD(P)-binding Rossmann-fold domains"/>
    <property type="match status" value="1"/>
</dbReference>
<dbReference type="RefSeq" id="WP_166098446.1">
    <property type="nucleotide sequence ID" value="NZ_BMMY01000001.1"/>
</dbReference>
<dbReference type="PANTHER" id="PTHR21708:SF26">
    <property type="entry name" value="2-DEHYDROPANTOATE 2-REDUCTASE"/>
    <property type="match status" value="1"/>
</dbReference>
<comment type="pathway">
    <text evidence="4">Cofactor biosynthesis; (R)-pantothenate biosynthesis; (R)-pantoate from 3-methyl-2-oxobutanoate: step 2/2.</text>
</comment>
<dbReference type="SUPFAM" id="SSF48179">
    <property type="entry name" value="6-phosphogluconate dehydrogenase C-terminal domain-like"/>
    <property type="match status" value="1"/>
</dbReference>
<keyword evidence="4" id="KW-0566">Pantothenate biosynthesis</keyword>
<dbReference type="AlphaFoldDB" id="A0A7G9R4L7"/>
<evidence type="ECO:0000256" key="2">
    <source>
        <dbReference type="ARBA" id="ARBA00022857"/>
    </source>
</evidence>
<dbReference type="UniPathway" id="UPA00028">
    <property type="reaction ID" value="UER00004"/>
</dbReference>
<dbReference type="Gene3D" id="1.10.1040.10">
    <property type="entry name" value="N-(1-d-carboxylethyl)-l-norvaline Dehydrogenase, domain 2"/>
    <property type="match status" value="1"/>
</dbReference>
<dbReference type="NCBIfam" id="TIGR00745">
    <property type="entry name" value="apbA_panE"/>
    <property type="match status" value="1"/>
</dbReference>
<reference evidence="7 8" key="1">
    <citation type="submission" date="2020-08" db="EMBL/GenBank/DDBJ databases">
        <title>Genome sequence of Phycicoccus endophyticus JCM 31784T.</title>
        <authorList>
            <person name="Hyun D.-W."/>
            <person name="Bae J.-W."/>
        </authorList>
    </citation>
    <scope>NUCLEOTIDE SEQUENCE [LARGE SCALE GENOMIC DNA]</scope>
    <source>
        <strain evidence="7 8">JCM 31784</strain>
    </source>
</reference>
<sequence length="327" mass="33666">MRLVVVGVGAIGGSLAVRLVQAGHEVVAVARGEHLERIRAEGLRLRTPEEDVVVPLEAVGGVDEVGERGVDAVLVTTKSQDTAGVAHALAGSALARRPVVCAQNGVRNEDVVAGAGLAAYGALVMMPAAHLRPGEVQAYSSPTVGMVDVGVWPSGTDDVAAGVADALRSAGVDSRTVADIARWKYRKLLVNLGNAVTALCGRSAPVGVLLERAEDEGRAVLDAAGIDYASAEEDATRRGRTLQVRSIGDEERAGSSTWQSLARATGDSEVDELNGQIVRLGARVGAPTPVNATLARLVAEAARTRRGPGLMTVGEVLAQVEEASSAV</sequence>
<dbReference type="Pfam" id="PF02558">
    <property type="entry name" value="ApbA"/>
    <property type="match status" value="1"/>
</dbReference>
<keyword evidence="3 4" id="KW-0560">Oxidoreductase</keyword>
<evidence type="ECO:0000259" key="6">
    <source>
        <dbReference type="Pfam" id="PF08546"/>
    </source>
</evidence>
<dbReference type="Gene3D" id="3.40.50.720">
    <property type="entry name" value="NAD(P)-binding Rossmann-like Domain"/>
    <property type="match status" value="1"/>
</dbReference>
<evidence type="ECO:0000256" key="4">
    <source>
        <dbReference type="RuleBase" id="RU362068"/>
    </source>
</evidence>
<dbReference type="Pfam" id="PF08546">
    <property type="entry name" value="ApbA_C"/>
    <property type="match status" value="1"/>
</dbReference>
<dbReference type="EC" id="1.1.1.169" evidence="4"/>
<evidence type="ECO:0000313" key="8">
    <source>
        <dbReference type="Proteomes" id="UP000515976"/>
    </source>
</evidence>
<dbReference type="InterPro" id="IPR013332">
    <property type="entry name" value="KPR_N"/>
</dbReference>
<dbReference type="Proteomes" id="UP000515976">
    <property type="component" value="Chromosome"/>
</dbReference>
<name>A0A7G9R4L7_9MICO</name>
<dbReference type="EMBL" id="CP060712">
    <property type="protein sequence ID" value="QNN50542.1"/>
    <property type="molecule type" value="Genomic_DNA"/>
</dbReference>
<feature type="domain" description="Ketopantoate reductase C-terminal" evidence="6">
    <location>
        <begin position="179"/>
        <end position="300"/>
    </location>
</feature>
<dbReference type="InterPro" id="IPR008927">
    <property type="entry name" value="6-PGluconate_DH-like_C_sf"/>
</dbReference>
<dbReference type="InterPro" id="IPR013752">
    <property type="entry name" value="KPA_reductase"/>
</dbReference>
<evidence type="ECO:0000256" key="1">
    <source>
        <dbReference type="ARBA" id="ARBA00007870"/>
    </source>
</evidence>
<organism evidence="7 8">
    <name type="scientific">Phycicoccus endophyticus</name>
    <dbReference type="NCBI Taxonomy" id="1690220"/>
    <lineage>
        <taxon>Bacteria</taxon>
        <taxon>Bacillati</taxon>
        <taxon>Actinomycetota</taxon>
        <taxon>Actinomycetes</taxon>
        <taxon>Micrococcales</taxon>
        <taxon>Intrasporangiaceae</taxon>
        <taxon>Phycicoccus</taxon>
    </lineage>
</organism>
<dbReference type="InterPro" id="IPR036291">
    <property type="entry name" value="NAD(P)-bd_dom_sf"/>
</dbReference>
<dbReference type="InterPro" id="IPR013328">
    <property type="entry name" value="6PGD_dom2"/>
</dbReference>
<gene>
    <name evidence="7" type="ORF">H9L10_06070</name>
</gene>
<dbReference type="KEGG" id="pei:H9L10_06070"/>
<keyword evidence="2 4" id="KW-0521">NADP</keyword>
<dbReference type="PANTHER" id="PTHR21708">
    <property type="entry name" value="PROBABLE 2-DEHYDROPANTOATE 2-REDUCTASE"/>
    <property type="match status" value="1"/>
</dbReference>
<evidence type="ECO:0000256" key="3">
    <source>
        <dbReference type="ARBA" id="ARBA00023002"/>
    </source>
</evidence>
<keyword evidence="8" id="KW-1185">Reference proteome</keyword>
<evidence type="ECO:0000313" key="7">
    <source>
        <dbReference type="EMBL" id="QNN50542.1"/>
    </source>
</evidence>
<feature type="domain" description="Ketopantoate reductase N-terminal" evidence="5">
    <location>
        <begin position="4"/>
        <end position="138"/>
    </location>
</feature>
<evidence type="ECO:0000259" key="5">
    <source>
        <dbReference type="Pfam" id="PF02558"/>
    </source>
</evidence>
<comment type="catalytic activity">
    <reaction evidence="4">
        <text>(R)-pantoate + NADP(+) = 2-dehydropantoate + NADPH + H(+)</text>
        <dbReference type="Rhea" id="RHEA:16233"/>
        <dbReference type="ChEBI" id="CHEBI:11561"/>
        <dbReference type="ChEBI" id="CHEBI:15378"/>
        <dbReference type="ChEBI" id="CHEBI:15980"/>
        <dbReference type="ChEBI" id="CHEBI:57783"/>
        <dbReference type="ChEBI" id="CHEBI:58349"/>
        <dbReference type="EC" id="1.1.1.169"/>
    </reaction>
</comment>
<proteinExistence type="inferred from homology"/>
<dbReference type="GO" id="GO:0015940">
    <property type="term" value="P:pantothenate biosynthetic process"/>
    <property type="evidence" value="ECO:0007669"/>
    <property type="project" value="UniProtKB-UniPathway"/>
</dbReference>
<dbReference type="GO" id="GO:0005737">
    <property type="term" value="C:cytoplasm"/>
    <property type="evidence" value="ECO:0007669"/>
    <property type="project" value="TreeGrafter"/>
</dbReference>
<dbReference type="InterPro" id="IPR003710">
    <property type="entry name" value="ApbA"/>
</dbReference>
<comment type="similarity">
    <text evidence="1 4">Belongs to the ketopantoate reductase family.</text>
</comment>